<dbReference type="SUPFAM" id="SSF52200">
    <property type="entry name" value="Toll/Interleukin receptor TIR domain"/>
    <property type="match status" value="1"/>
</dbReference>
<feature type="region of interest" description="Disordered" evidence="1">
    <location>
        <begin position="13"/>
        <end position="39"/>
    </location>
</feature>
<dbReference type="Pfam" id="PF13676">
    <property type="entry name" value="TIR_2"/>
    <property type="match status" value="1"/>
</dbReference>
<dbReference type="AlphaFoldDB" id="A0A815Y3V6"/>
<dbReference type="GO" id="GO:0007165">
    <property type="term" value="P:signal transduction"/>
    <property type="evidence" value="ECO:0007669"/>
    <property type="project" value="InterPro"/>
</dbReference>
<name>A0A815Y3V6_9BILA</name>
<evidence type="ECO:0000313" key="4">
    <source>
        <dbReference type="EMBL" id="CAF4427415.1"/>
    </source>
</evidence>
<feature type="compositionally biased region" description="Low complexity" evidence="1">
    <location>
        <begin position="21"/>
        <end position="36"/>
    </location>
</feature>
<reference evidence="3" key="1">
    <citation type="submission" date="2021-02" db="EMBL/GenBank/DDBJ databases">
        <authorList>
            <person name="Nowell W R."/>
        </authorList>
    </citation>
    <scope>NUCLEOTIDE SEQUENCE</scope>
</reference>
<organism evidence="3 5">
    <name type="scientific">Didymodactylos carnosus</name>
    <dbReference type="NCBI Taxonomy" id="1234261"/>
    <lineage>
        <taxon>Eukaryota</taxon>
        <taxon>Metazoa</taxon>
        <taxon>Spiralia</taxon>
        <taxon>Gnathifera</taxon>
        <taxon>Rotifera</taxon>
        <taxon>Eurotatoria</taxon>
        <taxon>Bdelloidea</taxon>
        <taxon>Philodinida</taxon>
        <taxon>Philodinidae</taxon>
        <taxon>Didymodactylos</taxon>
    </lineage>
</organism>
<proteinExistence type="predicted"/>
<evidence type="ECO:0000313" key="3">
    <source>
        <dbReference type="EMBL" id="CAF1565327.1"/>
    </source>
</evidence>
<keyword evidence="5" id="KW-1185">Reference proteome</keyword>
<evidence type="ECO:0000313" key="5">
    <source>
        <dbReference type="Proteomes" id="UP000663829"/>
    </source>
</evidence>
<dbReference type="InterPro" id="IPR035897">
    <property type="entry name" value="Toll_tir_struct_dom_sf"/>
</dbReference>
<dbReference type="InterPro" id="IPR000157">
    <property type="entry name" value="TIR_dom"/>
</dbReference>
<feature type="domain" description="TIR" evidence="2">
    <location>
        <begin position="47"/>
        <end position="114"/>
    </location>
</feature>
<sequence>MLFSLYHLKDVHVNSSKKQTKQPSSSSLPPVTSASSINRQTNTKPIIMISYAHDKSFVSQEQLLNQTQIFNVWIDKQNANSVGDVWEQIANGIKQSHLLITILTKKYYESRSCR</sequence>
<evidence type="ECO:0000259" key="2">
    <source>
        <dbReference type="Pfam" id="PF13676"/>
    </source>
</evidence>
<dbReference type="Proteomes" id="UP000663829">
    <property type="component" value="Unassembled WGS sequence"/>
</dbReference>
<gene>
    <name evidence="3" type="ORF">GPM918_LOCUS40041</name>
    <name evidence="4" type="ORF">SRO942_LOCUS40958</name>
</gene>
<dbReference type="Gene3D" id="3.40.50.10140">
    <property type="entry name" value="Toll/interleukin-1 receptor homology (TIR) domain"/>
    <property type="match status" value="1"/>
</dbReference>
<evidence type="ECO:0000256" key="1">
    <source>
        <dbReference type="SAM" id="MobiDB-lite"/>
    </source>
</evidence>
<comment type="caution">
    <text evidence="3">The sequence shown here is derived from an EMBL/GenBank/DDBJ whole genome shotgun (WGS) entry which is preliminary data.</text>
</comment>
<protein>
    <recommendedName>
        <fullName evidence="2">TIR domain-containing protein</fullName>
    </recommendedName>
</protein>
<dbReference type="Proteomes" id="UP000681722">
    <property type="component" value="Unassembled WGS sequence"/>
</dbReference>
<accession>A0A815Y3V6</accession>
<dbReference type="EMBL" id="CAJOBC010094719">
    <property type="protein sequence ID" value="CAF4427415.1"/>
    <property type="molecule type" value="Genomic_DNA"/>
</dbReference>
<dbReference type="EMBL" id="CAJNOQ010028936">
    <property type="protein sequence ID" value="CAF1565327.1"/>
    <property type="molecule type" value="Genomic_DNA"/>
</dbReference>